<gene>
    <name evidence="2" type="ORF">ARB_05470</name>
</gene>
<feature type="compositionally biased region" description="Polar residues" evidence="1">
    <location>
        <begin position="134"/>
        <end position="144"/>
    </location>
</feature>
<dbReference type="Proteomes" id="UP000008866">
    <property type="component" value="Unassembled WGS sequence"/>
</dbReference>
<proteinExistence type="predicted"/>
<dbReference type="HOGENOM" id="CLU_038380_0_0_1"/>
<evidence type="ECO:0000256" key="1">
    <source>
        <dbReference type="SAM" id="MobiDB-lite"/>
    </source>
</evidence>
<feature type="compositionally biased region" description="Polar residues" evidence="1">
    <location>
        <begin position="169"/>
        <end position="178"/>
    </location>
</feature>
<feature type="compositionally biased region" description="Acidic residues" evidence="1">
    <location>
        <begin position="370"/>
        <end position="389"/>
    </location>
</feature>
<feature type="region of interest" description="Disordered" evidence="1">
    <location>
        <begin position="303"/>
        <end position="329"/>
    </location>
</feature>
<dbReference type="EMBL" id="ABSU01000003">
    <property type="protein sequence ID" value="EFE35428.1"/>
    <property type="molecule type" value="Genomic_DNA"/>
</dbReference>
<dbReference type="AlphaFoldDB" id="D4AML7"/>
<comment type="caution">
    <text evidence="2">The sequence shown here is derived from an EMBL/GenBank/DDBJ whole genome shotgun (WGS) entry which is preliminary data.</text>
</comment>
<dbReference type="OMA" id="SWEPYSP"/>
<accession>D4AML7</accession>
<dbReference type="KEGG" id="abe:ARB_05470"/>
<dbReference type="eggNOG" id="ENOG502S7GF">
    <property type="taxonomic scope" value="Eukaryota"/>
</dbReference>
<evidence type="ECO:0000313" key="2">
    <source>
        <dbReference type="EMBL" id="EFE35428.1"/>
    </source>
</evidence>
<feature type="compositionally biased region" description="Polar residues" evidence="1">
    <location>
        <begin position="414"/>
        <end position="424"/>
    </location>
</feature>
<evidence type="ECO:0000313" key="3">
    <source>
        <dbReference type="Proteomes" id="UP000008866"/>
    </source>
</evidence>
<feature type="compositionally biased region" description="Low complexity" evidence="1">
    <location>
        <begin position="114"/>
        <end position="132"/>
    </location>
</feature>
<feature type="compositionally biased region" description="Acidic residues" evidence="1">
    <location>
        <begin position="305"/>
        <end position="315"/>
    </location>
</feature>
<dbReference type="RefSeq" id="XP_003016073.1">
    <property type="nucleotide sequence ID" value="XM_003016027.1"/>
</dbReference>
<sequence>MTTTPPPPSSIRTPPTPRYGSRYDNYEPYSPRRSKRIADQQHLFSGSAAALDASTTGLVKEHALRRDQELHQLGISGRATYSPPHSQVSSPKRRSERLNSPSLSPPPKNRVRSEPVSSSLPHSSSSSSSYRSTMDGNTNSSLATNGMLPTPAKTPRKKQIEDLGPTARTLFSSSSKSVQDPAAMMPKRSKKYSGFSLESFEADPQQASQEPIAIFTDSRDRIPQVNNSPDNPFRSKPAEGEPSSSKLAAEAGKRRKLDESSRKRDKNVDKAIRRDDGLLYVLSHLMLIILLSRGKKVFRKFKPEVEEEEDDDDDLGLLASRSELKSESIPRIRPLTRSSIKPRVLFPEARAAPVPCEKEEEPSTPSTIVEAEEEQDEEPDEEPVEESAETADQPATAHAENGSSEHPITPEGQIIQTDTPSSPLASGRSLRSHGLKAGSGPEHCDPGTPTAKRISPFDRWRRGKSHSTPTKTKKRGIDGNSNQTSKKSRSH</sequence>
<name>D4AML7_ARTBC</name>
<feature type="region of interest" description="Disordered" evidence="1">
    <location>
        <begin position="63"/>
        <end position="269"/>
    </location>
</feature>
<reference evidence="3" key="1">
    <citation type="journal article" date="2011" name="Genome Biol.">
        <title>Comparative and functional genomics provide insights into the pathogenicity of dermatophytic fungi.</title>
        <authorList>
            <person name="Burmester A."/>
            <person name="Shelest E."/>
            <person name="Gloeckner G."/>
            <person name="Heddergott C."/>
            <person name="Schindler S."/>
            <person name="Staib P."/>
            <person name="Heidel A."/>
            <person name="Felder M."/>
            <person name="Petzold A."/>
            <person name="Szafranski K."/>
            <person name="Feuermann M."/>
            <person name="Pedruzzi I."/>
            <person name="Priebe S."/>
            <person name="Groth M."/>
            <person name="Winkler R."/>
            <person name="Li W."/>
            <person name="Kniemeyer O."/>
            <person name="Schroeckh V."/>
            <person name="Hertweck C."/>
            <person name="Hube B."/>
            <person name="White T.C."/>
            <person name="Platzer M."/>
            <person name="Guthke R."/>
            <person name="Heitman J."/>
            <person name="Woestemeyer J."/>
            <person name="Zipfel P.F."/>
            <person name="Monod M."/>
            <person name="Brakhage A.A."/>
        </authorList>
    </citation>
    <scope>NUCLEOTIDE SEQUENCE [LARGE SCALE GENOMIC DNA]</scope>
    <source>
        <strain evidence="3">ATCC MYA-4681 / CBS 112371</strain>
    </source>
</reference>
<feature type="region of interest" description="Disordered" evidence="1">
    <location>
        <begin position="1"/>
        <end position="34"/>
    </location>
</feature>
<protein>
    <submittedName>
        <fullName evidence="2">Uncharacterized protein</fullName>
    </submittedName>
</protein>
<dbReference type="GeneID" id="9524062"/>
<feature type="region of interest" description="Disordered" evidence="1">
    <location>
        <begin position="341"/>
        <end position="491"/>
    </location>
</feature>
<organism evidence="2 3">
    <name type="scientific">Arthroderma benhamiae (strain ATCC MYA-4681 / CBS 112371)</name>
    <name type="common">Trichophyton mentagrophytes</name>
    <dbReference type="NCBI Taxonomy" id="663331"/>
    <lineage>
        <taxon>Eukaryota</taxon>
        <taxon>Fungi</taxon>
        <taxon>Dikarya</taxon>
        <taxon>Ascomycota</taxon>
        <taxon>Pezizomycotina</taxon>
        <taxon>Eurotiomycetes</taxon>
        <taxon>Eurotiomycetidae</taxon>
        <taxon>Onygenales</taxon>
        <taxon>Arthrodermataceae</taxon>
        <taxon>Trichophyton</taxon>
    </lineage>
</organism>
<feature type="compositionally biased region" description="Pro residues" evidence="1">
    <location>
        <begin position="1"/>
        <end position="17"/>
    </location>
</feature>
<feature type="compositionally biased region" description="Basic and acidic residues" evidence="1">
    <location>
        <begin position="256"/>
        <end position="269"/>
    </location>
</feature>
<keyword evidence="3" id="KW-1185">Reference proteome</keyword>